<dbReference type="InterPro" id="IPR014722">
    <property type="entry name" value="Rib_uL2_dom2"/>
</dbReference>
<feature type="region of interest" description="Disordered" evidence="1">
    <location>
        <begin position="9"/>
        <end position="31"/>
    </location>
</feature>
<dbReference type="InterPro" id="IPR005824">
    <property type="entry name" value="KOW"/>
</dbReference>
<protein>
    <recommendedName>
        <fullName evidence="2">KOW domain-containing protein</fullName>
    </recommendedName>
</protein>
<feature type="domain" description="KOW" evidence="2">
    <location>
        <begin position="382"/>
        <end position="409"/>
    </location>
</feature>
<feature type="compositionally biased region" description="Acidic residues" evidence="1">
    <location>
        <begin position="11"/>
        <end position="31"/>
    </location>
</feature>
<feature type="domain" description="KOW" evidence="2">
    <location>
        <begin position="329"/>
        <end position="356"/>
    </location>
</feature>
<dbReference type="EMBL" id="JANAWD010000296">
    <property type="protein sequence ID" value="KAJ3481953.1"/>
    <property type="molecule type" value="Genomic_DNA"/>
</dbReference>
<name>A0AAD5V168_9APHY</name>
<feature type="domain" description="KOW" evidence="2">
    <location>
        <begin position="465"/>
        <end position="501"/>
    </location>
</feature>
<sequence>MHPDVRALLDLEAEVDDGASEDMEQDGEDELEDFLDDGEDLEVESIRFSVAPSDPLSDDTIVAEAESIARNIRARHTGLADDAPEQPPNSVGGEGLVIFSLSVKDGTESQTVALIESHIRKVKLKGEPTSMYGAHILSNTPGKVFVKAQGKRELVQLAREYSWMQHGSVCEVDGGDWLRISAIQEHDHDNSAKWVRVRGGLYHKDLALVQVSSTSPGEVLVVPHVIKTSRHRPKQRLFNETTDTEFVGKVERRTPDEQPHWVHAGKMLMKHGLHALNLVKHKVEDSLPTGLEEVAPFAEAVALHGLGTPFKHLVLSTVDNIKHSDMLTVFERDDRVIAKSGTYLGTTGILESASDGVGRVRVPREGQDVVVHTIALKELRRTFQAGDHIRVLRGRHTGEEGIVVDLKGLVVTFTLYRVPDGTDVVANEEHQVCVYACNVANYTPDFEWRTRHTQIRHMHGKIEIPDQIGQRVEVISGDLIGSKGYATGWNEEGIIMKMYLKCVPGGPPEGKKVSPKQLVTVRWQDVGRSYQHGDMVLKRGESDERMFIHYEQAEEDDKRPEPFHPAFLPVVHAVYEAETFRWVIPYGIKVVTFVAREELSFGRMLHDPDELDERWSNPYRTDWDVTVTKGPWKGYHGRVRSVRAMEVEVELEAVQRVEKFQPTQLHRRVGHKLVKYMTAVEKRKADKRKEDEEITETTTTESRLNQTPIREHIPEEEHGTAWDPYGRTPLPGPERIASTYLDTSDSITGSPWLLNGQFTRALDTVMMCFELKGTQGLWRNGEHERNGIRTAPIAKRKSREPSQGEVMAYLSFMPGSLTSVPVKFMYPIKAGMGQAAVVTMGTLAGLIVDVLPGREQPNGDFTVRMRGTNYEYVYPPRCLVKIFE</sequence>
<dbReference type="Gene3D" id="2.30.30.30">
    <property type="match status" value="2"/>
</dbReference>
<organism evidence="3 4">
    <name type="scientific">Meripilus lineatus</name>
    <dbReference type="NCBI Taxonomy" id="2056292"/>
    <lineage>
        <taxon>Eukaryota</taxon>
        <taxon>Fungi</taxon>
        <taxon>Dikarya</taxon>
        <taxon>Basidiomycota</taxon>
        <taxon>Agaricomycotina</taxon>
        <taxon>Agaricomycetes</taxon>
        <taxon>Polyporales</taxon>
        <taxon>Meripilaceae</taxon>
        <taxon>Meripilus</taxon>
    </lineage>
</organism>
<evidence type="ECO:0000256" key="1">
    <source>
        <dbReference type="SAM" id="MobiDB-lite"/>
    </source>
</evidence>
<dbReference type="Proteomes" id="UP001212997">
    <property type="component" value="Unassembled WGS sequence"/>
</dbReference>
<dbReference type="InterPro" id="IPR008991">
    <property type="entry name" value="Translation_prot_SH3-like_sf"/>
</dbReference>
<dbReference type="SMART" id="SM00739">
    <property type="entry name" value="KOW"/>
    <property type="match status" value="3"/>
</dbReference>
<evidence type="ECO:0000313" key="3">
    <source>
        <dbReference type="EMBL" id="KAJ3481953.1"/>
    </source>
</evidence>
<evidence type="ECO:0000313" key="4">
    <source>
        <dbReference type="Proteomes" id="UP001212997"/>
    </source>
</evidence>
<dbReference type="AlphaFoldDB" id="A0AAD5V168"/>
<reference evidence="3" key="1">
    <citation type="submission" date="2022-07" db="EMBL/GenBank/DDBJ databases">
        <title>Genome Sequence of Physisporinus lineatus.</title>
        <authorList>
            <person name="Buettner E."/>
        </authorList>
    </citation>
    <scope>NUCLEOTIDE SEQUENCE</scope>
    <source>
        <strain evidence="3">VT162</strain>
    </source>
</reference>
<comment type="caution">
    <text evidence="3">The sequence shown here is derived from an EMBL/GenBank/DDBJ whole genome shotgun (WGS) entry which is preliminary data.</text>
</comment>
<keyword evidence="4" id="KW-1185">Reference proteome</keyword>
<evidence type="ECO:0000259" key="2">
    <source>
        <dbReference type="SMART" id="SM00739"/>
    </source>
</evidence>
<dbReference type="SUPFAM" id="SSF50104">
    <property type="entry name" value="Translation proteins SH3-like domain"/>
    <property type="match status" value="1"/>
</dbReference>
<dbReference type="Pfam" id="PF23290">
    <property type="entry name" value="KOW5_SPT5"/>
    <property type="match status" value="1"/>
</dbReference>
<dbReference type="InterPro" id="IPR041978">
    <property type="entry name" value="KOW_Spt5_5"/>
</dbReference>
<gene>
    <name evidence="3" type="ORF">NLI96_g7307</name>
</gene>
<accession>A0AAD5V168</accession>
<proteinExistence type="predicted"/>